<evidence type="ECO:0000313" key="9">
    <source>
        <dbReference type="Proteomes" id="UP000235005"/>
    </source>
</evidence>
<dbReference type="Pfam" id="PF08238">
    <property type="entry name" value="Sel1"/>
    <property type="match status" value="3"/>
</dbReference>
<evidence type="ECO:0000259" key="7">
    <source>
        <dbReference type="PROSITE" id="PS50011"/>
    </source>
</evidence>
<dbReference type="InterPro" id="IPR017441">
    <property type="entry name" value="Protein_kinase_ATP_BS"/>
</dbReference>
<keyword evidence="2 5" id="KW-0547">Nucleotide-binding</keyword>
<dbReference type="OrthoDB" id="9801841at2"/>
<dbReference type="CDD" id="cd14014">
    <property type="entry name" value="STKc_PknB_like"/>
    <property type="match status" value="1"/>
</dbReference>
<feature type="binding site" evidence="5">
    <location>
        <position position="40"/>
    </location>
    <ligand>
        <name>ATP</name>
        <dbReference type="ChEBI" id="CHEBI:30616"/>
    </ligand>
</feature>
<dbReference type="AlphaFoldDB" id="A0A2N5WY23"/>
<dbReference type="EMBL" id="PKUS01000036">
    <property type="protein sequence ID" value="PLW67142.1"/>
    <property type="molecule type" value="Genomic_DNA"/>
</dbReference>
<dbReference type="SUPFAM" id="SSF56112">
    <property type="entry name" value="Protein kinase-like (PK-like)"/>
    <property type="match status" value="1"/>
</dbReference>
<evidence type="ECO:0000256" key="6">
    <source>
        <dbReference type="SAM" id="MobiDB-lite"/>
    </source>
</evidence>
<keyword evidence="3" id="KW-0418">Kinase</keyword>
<name>A0A2N5WY23_9GAMM</name>
<dbReference type="Gene3D" id="3.30.200.20">
    <property type="entry name" value="Phosphorylase Kinase, domain 1"/>
    <property type="match status" value="1"/>
</dbReference>
<dbReference type="PROSITE" id="PS00107">
    <property type="entry name" value="PROTEIN_KINASE_ATP"/>
    <property type="match status" value="1"/>
</dbReference>
<dbReference type="GO" id="GO:0005524">
    <property type="term" value="F:ATP binding"/>
    <property type="evidence" value="ECO:0007669"/>
    <property type="project" value="UniProtKB-UniRule"/>
</dbReference>
<dbReference type="InterPro" id="IPR008271">
    <property type="entry name" value="Ser/Thr_kinase_AS"/>
</dbReference>
<dbReference type="InterPro" id="IPR011990">
    <property type="entry name" value="TPR-like_helical_dom_sf"/>
</dbReference>
<dbReference type="PANTHER" id="PTHR43289">
    <property type="entry name" value="MITOGEN-ACTIVATED PROTEIN KINASE KINASE KINASE 20-RELATED"/>
    <property type="match status" value="1"/>
</dbReference>
<dbReference type="PROSITE" id="PS00108">
    <property type="entry name" value="PROTEIN_KINASE_ST"/>
    <property type="match status" value="1"/>
</dbReference>
<dbReference type="PROSITE" id="PS50011">
    <property type="entry name" value="PROTEIN_KINASE_DOM"/>
    <property type="match status" value="1"/>
</dbReference>
<dbReference type="RefSeq" id="WP_101518910.1">
    <property type="nucleotide sequence ID" value="NZ_PKUS01000036.1"/>
</dbReference>
<evidence type="ECO:0000313" key="8">
    <source>
        <dbReference type="EMBL" id="PLW67142.1"/>
    </source>
</evidence>
<evidence type="ECO:0000256" key="5">
    <source>
        <dbReference type="PROSITE-ProRule" id="PRU10141"/>
    </source>
</evidence>
<sequence>MTDQLPAIPGYTIKHLLGEGGMARVYLAIQRGFERPVALKIIAQELAASEEFGKRFLREARIVGILSHPHIVPVYDVGEHEGVFYMAMEILSEGDLRSRMGVPLDEAVALGITRQLASALGYAHGKGFIHRDVKPDNVLFRDQDTAVLTDFGIARTAGDSADMTQITQVQSVIGSPRYMSPEQSLGHQLDARTDIYSLGIMFYQMLTGEAPYGGSNLNEIARQRYEKRLPQLPGSLAHLQPLLDRMVAYERDQRFASCEELLAALLEVPARRGGVVSTFGSDADATTVVAAPPKGAQQPASGRPIQVARSLRPLAALGAVSAVLLVTVVWYMLRDTAGTIVNPTPQVAVQASQSALLPTPQPTSQSASPNTPEAATSSKIPTPSATEFFAFYDAVNGGLPDVEAAFISAYPGSLFADILRAKEATESDYLERLERQAVAGSARAQLVVSELYDTGWGVPMDKDAALRYAERAARGGAPFALYHQATLLLSRAQTDAERRAGLRILEQSTKQGFFLAQTVLGNYLFEGRLLGRDVDESLRLLQSAAEQGDRNALFNLGRIYDGGINLDAPDTERAKAYFSEAARLGHPQAQSYLRDPL</sequence>
<dbReference type="SMART" id="SM00671">
    <property type="entry name" value="SEL1"/>
    <property type="match status" value="3"/>
</dbReference>
<organism evidence="8 9">
    <name type="scientific">Pseudohalioglobus lutimaris</name>
    <dbReference type="NCBI Taxonomy" id="1737061"/>
    <lineage>
        <taxon>Bacteria</taxon>
        <taxon>Pseudomonadati</taxon>
        <taxon>Pseudomonadota</taxon>
        <taxon>Gammaproteobacteria</taxon>
        <taxon>Cellvibrionales</taxon>
        <taxon>Halieaceae</taxon>
        <taxon>Pseudohalioglobus</taxon>
    </lineage>
</organism>
<dbReference type="Gene3D" id="1.10.510.10">
    <property type="entry name" value="Transferase(Phosphotransferase) domain 1"/>
    <property type="match status" value="1"/>
</dbReference>
<dbReference type="SUPFAM" id="SSF81901">
    <property type="entry name" value="HCP-like"/>
    <property type="match status" value="1"/>
</dbReference>
<dbReference type="Gene3D" id="1.25.40.10">
    <property type="entry name" value="Tetratricopeptide repeat domain"/>
    <property type="match status" value="1"/>
</dbReference>
<evidence type="ECO:0000256" key="3">
    <source>
        <dbReference type="ARBA" id="ARBA00022777"/>
    </source>
</evidence>
<proteinExistence type="predicted"/>
<evidence type="ECO:0000256" key="4">
    <source>
        <dbReference type="ARBA" id="ARBA00022840"/>
    </source>
</evidence>
<dbReference type="InterPro" id="IPR011009">
    <property type="entry name" value="Kinase-like_dom_sf"/>
</dbReference>
<keyword evidence="9" id="KW-1185">Reference proteome</keyword>
<keyword evidence="1" id="KW-0808">Transferase</keyword>
<dbReference type="Proteomes" id="UP000235005">
    <property type="component" value="Unassembled WGS sequence"/>
</dbReference>
<keyword evidence="4 5" id="KW-0067">ATP-binding</keyword>
<dbReference type="Pfam" id="PF00069">
    <property type="entry name" value="Pkinase"/>
    <property type="match status" value="1"/>
</dbReference>
<protein>
    <recommendedName>
        <fullName evidence="7">Protein kinase domain-containing protein</fullName>
    </recommendedName>
</protein>
<dbReference type="SMART" id="SM00220">
    <property type="entry name" value="S_TKc"/>
    <property type="match status" value="1"/>
</dbReference>
<dbReference type="PANTHER" id="PTHR43289:SF6">
    <property type="entry name" value="SERINE_THREONINE-PROTEIN KINASE NEKL-3"/>
    <property type="match status" value="1"/>
</dbReference>
<comment type="caution">
    <text evidence="8">The sequence shown here is derived from an EMBL/GenBank/DDBJ whole genome shotgun (WGS) entry which is preliminary data.</text>
</comment>
<feature type="compositionally biased region" description="Low complexity" evidence="6">
    <location>
        <begin position="362"/>
        <end position="372"/>
    </location>
</feature>
<dbReference type="InterPro" id="IPR000719">
    <property type="entry name" value="Prot_kinase_dom"/>
</dbReference>
<dbReference type="GO" id="GO:0004674">
    <property type="term" value="F:protein serine/threonine kinase activity"/>
    <property type="evidence" value="ECO:0007669"/>
    <property type="project" value="TreeGrafter"/>
</dbReference>
<feature type="region of interest" description="Disordered" evidence="6">
    <location>
        <begin position="352"/>
        <end position="380"/>
    </location>
</feature>
<feature type="domain" description="Protein kinase" evidence="7">
    <location>
        <begin position="11"/>
        <end position="266"/>
    </location>
</feature>
<reference evidence="8 9" key="1">
    <citation type="submission" date="2018-01" db="EMBL/GenBank/DDBJ databases">
        <title>The draft genome sequence of Halioglobus lutimaris HF004.</title>
        <authorList>
            <person name="Du Z.-J."/>
            <person name="Shi M.-J."/>
        </authorList>
    </citation>
    <scope>NUCLEOTIDE SEQUENCE [LARGE SCALE GENOMIC DNA]</scope>
    <source>
        <strain evidence="8 9">HF004</strain>
    </source>
</reference>
<dbReference type="InterPro" id="IPR006597">
    <property type="entry name" value="Sel1-like"/>
</dbReference>
<gene>
    <name evidence="8" type="ORF">C0039_18440</name>
</gene>
<accession>A0A2N5WY23</accession>
<evidence type="ECO:0000256" key="2">
    <source>
        <dbReference type="ARBA" id="ARBA00022741"/>
    </source>
</evidence>
<evidence type="ECO:0000256" key="1">
    <source>
        <dbReference type="ARBA" id="ARBA00022679"/>
    </source>
</evidence>